<dbReference type="InterPro" id="IPR017871">
    <property type="entry name" value="ABC_transporter-like_CS"/>
</dbReference>
<dbReference type="InterPro" id="IPR015854">
    <property type="entry name" value="ABC_transpr_LolD-like"/>
</dbReference>
<dbReference type="InterPro" id="IPR003593">
    <property type="entry name" value="AAA+_ATPase"/>
</dbReference>
<name>C8PJZ5_9BACT</name>
<dbReference type="Proteomes" id="UP000005709">
    <property type="component" value="Unassembled WGS sequence"/>
</dbReference>
<organism evidence="4 5">
    <name type="scientific">Campylobacter gracilis RM3268</name>
    <dbReference type="NCBI Taxonomy" id="553220"/>
    <lineage>
        <taxon>Bacteria</taxon>
        <taxon>Pseudomonadati</taxon>
        <taxon>Campylobacterota</taxon>
        <taxon>Epsilonproteobacteria</taxon>
        <taxon>Campylobacterales</taxon>
        <taxon>Campylobacteraceae</taxon>
        <taxon>Campylobacter</taxon>
    </lineage>
</organism>
<dbReference type="STRING" id="824.CGRAC_0700"/>
<dbReference type="EMBL" id="ACYG01000027">
    <property type="protein sequence ID" value="EEV17250.1"/>
    <property type="molecule type" value="Genomic_DNA"/>
</dbReference>
<dbReference type="PROSITE" id="PS50893">
    <property type="entry name" value="ABC_TRANSPORTER_2"/>
    <property type="match status" value="1"/>
</dbReference>
<gene>
    <name evidence="4" type="ORF">CAMGR0001_1546</name>
</gene>
<dbReference type="EC" id="3.6.3.-" evidence="4"/>
<dbReference type="Pfam" id="PF00005">
    <property type="entry name" value="ABC_tran"/>
    <property type="match status" value="1"/>
</dbReference>
<dbReference type="GO" id="GO:0005524">
    <property type="term" value="F:ATP binding"/>
    <property type="evidence" value="ECO:0007669"/>
    <property type="project" value="UniProtKB-KW"/>
</dbReference>
<proteinExistence type="predicted"/>
<keyword evidence="4" id="KW-0378">Hydrolase</keyword>
<dbReference type="InterPro" id="IPR027417">
    <property type="entry name" value="P-loop_NTPase"/>
</dbReference>
<keyword evidence="2 4" id="KW-0067">ATP-binding</keyword>
<dbReference type="GO" id="GO:0016887">
    <property type="term" value="F:ATP hydrolysis activity"/>
    <property type="evidence" value="ECO:0007669"/>
    <property type="project" value="InterPro"/>
</dbReference>
<dbReference type="PROSITE" id="PS00211">
    <property type="entry name" value="ABC_TRANSPORTER_1"/>
    <property type="match status" value="1"/>
</dbReference>
<keyword evidence="5" id="KW-1185">Reference proteome</keyword>
<evidence type="ECO:0000256" key="1">
    <source>
        <dbReference type="ARBA" id="ARBA00022741"/>
    </source>
</evidence>
<dbReference type="GO" id="GO:0022857">
    <property type="term" value="F:transmembrane transporter activity"/>
    <property type="evidence" value="ECO:0007669"/>
    <property type="project" value="TreeGrafter"/>
</dbReference>
<protein>
    <submittedName>
        <fullName evidence="4">ABC transporter, ATP-binding protein</fullName>
        <ecNumber evidence="4">3.6.3.-</ecNumber>
    </submittedName>
</protein>
<dbReference type="AlphaFoldDB" id="C8PJZ5"/>
<accession>C8PJZ5</accession>
<dbReference type="InterPro" id="IPR003439">
    <property type="entry name" value="ABC_transporter-like_ATP-bd"/>
</dbReference>
<reference evidence="4 5" key="1">
    <citation type="submission" date="2009-07" db="EMBL/GenBank/DDBJ databases">
        <authorList>
            <person name="Madupu R."/>
            <person name="Sebastian Y."/>
            <person name="Durkin A.S."/>
            <person name="Torralba M."/>
            <person name="Methe B."/>
            <person name="Sutton G.G."/>
            <person name="Strausberg R.L."/>
            <person name="Nelson K.E."/>
        </authorList>
    </citation>
    <scope>NUCLEOTIDE SEQUENCE [LARGE SCALE GENOMIC DNA]</scope>
    <source>
        <strain evidence="4 5">RM3268</strain>
    </source>
</reference>
<dbReference type="SMART" id="SM00382">
    <property type="entry name" value="AAA"/>
    <property type="match status" value="1"/>
</dbReference>
<evidence type="ECO:0000313" key="5">
    <source>
        <dbReference type="Proteomes" id="UP000005709"/>
    </source>
</evidence>
<dbReference type="OrthoDB" id="9809450at2"/>
<dbReference type="PANTHER" id="PTHR24220">
    <property type="entry name" value="IMPORT ATP-BINDING PROTEIN"/>
    <property type="match status" value="1"/>
</dbReference>
<dbReference type="Gene3D" id="3.40.50.300">
    <property type="entry name" value="P-loop containing nucleotide triphosphate hydrolases"/>
    <property type="match status" value="1"/>
</dbReference>
<keyword evidence="1" id="KW-0547">Nucleotide-binding</keyword>
<comment type="caution">
    <text evidence="4">The sequence shown here is derived from an EMBL/GenBank/DDBJ whole genome shotgun (WGS) entry which is preliminary data.</text>
</comment>
<evidence type="ECO:0000259" key="3">
    <source>
        <dbReference type="PROSITE" id="PS50893"/>
    </source>
</evidence>
<feature type="domain" description="ABC transporter" evidence="3">
    <location>
        <begin position="5"/>
        <end position="228"/>
    </location>
</feature>
<evidence type="ECO:0000313" key="4">
    <source>
        <dbReference type="EMBL" id="EEV17250.1"/>
    </source>
</evidence>
<dbReference type="RefSeq" id="WP_005872302.1">
    <property type="nucleotide sequence ID" value="NZ_ACYG01000027.1"/>
</dbReference>
<evidence type="ECO:0000256" key="2">
    <source>
        <dbReference type="ARBA" id="ARBA00022840"/>
    </source>
</evidence>
<dbReference type="SUPFAM" id="SSF52540">
    <property type="entry name" value="P-loop containing nucleoside triphosphate hydrolases"/>
    <property type="match status" value="1"/>
</dbReference>
<dbReference type="PANTHER" id="PTHR24220:SF86">
    <property type="entry name" value="ABC TRANSPORTER ABCH.1"/>
    <property type="match status" value="1"/>
</dbReference>
<dbReference type="GO" id="GO:0005886">
    <property type="term" value="C:plasma membrane"/>
    <property type="evidence" value="ECO:0007669"/>
    <property type="project" value="TreeGrafter"/>
</dbReference>
<sequence length="229" mass="25571">MAEITDDYNIITAAGLTLGYEKAGAVIQDASFGIGAKDFVIITGKSGSGKSTLLKSFYGGIDIIGGELNVCLCDLKGITNSDLRTLRQRIGIIFQNYRLINEWTIERNIMLPLMIMGYNQQVCQDQAKKLLRHVELGHKMGKYPLELSGGEQQRVALARAMAHNPRLLLCDEPTGNLDDYSSAIIWNLLRSACESWNACVVIVTHKMPSTLRFRHRHFEIKDAKVNEID</sequence>
<dbReference type="eggNOG" id="COG1136">
    <property type="taxonomic scope" value="Bacteria"/>
</dbReference>